<dbReference type="Gene3D" id="1.10.287.70">
    <property type="match status" value="1"/>
</dbReference>
<evidence type="ECO:0000256" key="1">
    <source>
        <dbReference type="ARBA" id="ARBA00004141"/>
    </source>
</evidence>
<dbReference type="Proteomes" id="UP000652761">
    <property type="component" value="Unassembled WGS sequence"/>
</dbReference>
<feature type="region of interest" description="Disordered" evidence="6">
    <location>
        <begin position="62"/>
        <end position="91"/>
    </location>
</feature>
<dbReference type="SUPFAM" id="SSF81324">
    <property type="entry name" value="Voltage-gated potassium channels"/>
    <property type="match status" value="1"/>
</dbReference>
<comment type="caution">
    <text evidence="9">The sequence shown here is derived from an EMBL/GenBank/DDBJ whole genome shotgun (WGS) entry which is preliminary data.</text>
</comment>
<gene>
    <name evidence="9" type="ORF">Taro_016257</name>
</gene>
<evidence type="ECO:0000256" key="3">
    <source>
        <dbReference type="ARBA" id="ARBA00022989"/>
    </source>
</evidence>
<keyword evidence="5" id="KW-0406">Ion transport</keyword>
<evidence type="ECO:0000313" key="9">
    <source>
        <dbReference type="EMBL" id="MQL83771.1"/>
    </source>
</evidence>
<dbReference type="GO" id="GO:0016020">
    <property type="term" value="C:membrane"/>
    <property type="evidence" value="ECO:0007669"/>
    <property type="project" value="UniProtKB-SubCell"/>
</dbReference>
<feature type="transmembrane region" description="Helical" evidence="7">
    <location>
        <begin position="297"/>
        <end position="317"/>
    </location>
</feature>
<organism evidence="9 10">
    <name type="scientific">Colocasia esculenta</name>
    <name type="common">Wild taro</name>
    <name type="synonym">Arum esculentum</name>
    <dbReference type="NCBI Taxonomy" id="4460"/>
    <lineage>
        <taxon>Eukaryota</taxon>
        <taxon>Viridiplantae</taxon>
        <taxon>Streptophyta</taxon>
        <taxon>Embryophyta</taxon>
        <taxon>Tracheophyta</taxon>
        <taxon>Spermatophyta</taxon>
        <taxon>Magnoliopsida</taxon>
        <taxon>Liliopsida</taxon>
        <taxon>Araceae</taxon>
        <taxon>Aroideae</taxon>
        <taxon>Colocasieae</taxon>
        <taxon>Colocasia</taxon>
    </lineage>
</organism>
<dbReference type="InterPro" id="IPR005821">
    <property type="entry name" value="Ion_trans_dom"/>
</dbReference>
<sequence>MGLKISSNRKLPRRHMYPCCRGRSRPVPPDTHHAPPVRVRKRPRLSSDPDKETKWLYWHWHSSSSSSSGRAPRRGSVHVRSSGPSPHGILTWRVANGHRSQRSSSAAQEGGGLPASRVGGPFPFLFLLFRLLKPLKHVLVSASPPVYSNRKTSASPQPKGGPVADGGEEKKHPRSFSFRYLLQVAPTAGVMGLVVEVGGAGSPSRLELLGLERRGKLSFQDWNSERSVSSECILPGRNKRPQVSMSKISQRISEWVSGVFKNIFHCLTQRNSSAEEWQSRRKILDPQGLFLQKWNKIFVLSCVLAVSVDPLFFYIPVVNDKKKCLDLDSKLEITASVLRSFTDIFYVLHIIFQFHTGFIAPSSRVFGRGVLVEDPSKIARRYLSSYFIVDILAVLPLPQVIILIIIPKMRGSAALNAKNMLRFVVIFQYVPRLVRIRPLYREVTRTSGIITQTAWAGAALNLFLYMLASHVFGALWYLLSIERQDTCWRRACNKGNDCIKSLYCGKEEGKVLKDFLNSSCSLADNSTAFDFGIYLPALQNIVQSTDFPEKLFYCFWWGLQNLSSLGQNLKTSTFVGEICFAVFISISGLVNHCANHFDLFLCI</sequence>
<feature type="domain" description="Ion transport" evidence="8">
    <location>
        <begin position="294"/>
        <end position="590"/>
    </location>
</feature>
<dbReference type="AlphaFoldDB" id="A0A843UK67"/>
<feature type="region of interest" description="Disordered" evidence="6">
    <location>
        <begin position="1"/>
        <end position="49"/>
    </location>
</feature>
<feature type="region of interest" description="Disordered" evidence="6">
    <location>
        <begin position="146"/>
        <end position="171"/>
    </location>
</feature>
<keyword evidence="3 7" id="KW-1133">Transmembrane helix</keyword>
<dbReference type="EMBL" id="NMUH01000717">
    <property type="protein sequence ID" value="MQL83771.1"/>
    <property type="molecule type" value="Genomic_DNA"/>
</dbReference>
<accession>A0A843UK67</accession>
<evidence type="ECO:0000256" key="2">
    <source>
        <dbReference type="ARBA" id="ARBA00022692"/>
    </source>
</evidence>
<dbReference type="PANTHER" id="PTHR45651">
    <property type="entry name" value="CYCLIC NUCLEOTIDE-GATED ION CHANNEL 15-RELATED-RELATED"/>
    <property type="match status" value="1"/>
</dbReference>
<dbReference type="Pfam" id="PF00520">
    <property type="entry name" value="Ion_trans"/>
    <property type="match status" value="1"/>
</dbReference>
<comment type="subcellular location">
    <subcellularLocation>
        <location evidence="1">Membrane</location>
        <topology evidence="1">Multi-pass membrane protein</topology>
    </subcellularLocation>
</comment>
<keyword evidence="4 7" id="KW-0472">Membrane</keyword>
<feature type="transmembrane region" description="Helical" evidence="7">
    <location>
        <begin position="383"/>
        <end position="406"/>
    </location>
</feature>
<dbReference type="PANTHER" id="PTHR45651:SF5">
    <property type="entry name" value="CYCLIC NUCLEOTIDE-GATED ION CHANNEL 1"/>
    <property type="match status" value="1"/>
</dbReference>
<keyword evidence="10" id="KW-1185">Reference proteome</keyword>
<proteinExistence type="predicted"/>
<feature type="transmembrane region" description="Helical" evidence="7">
    <location>
        <begin position="454"/>
        <end position="479"/>
    </location>
</feature>
<protein>
    <recommendedName>
        <fullName evidence="8">Ion transport domain-containing protein</fullName>
    </recommendedName>
</protein>
<reference evidence="9" key="1">
    <citation type="submission" date="2017-07" db="EMBL/GenBank/DDBJ databases">
        <title>Taro Niue Genome Assembly and Annotation.</title>
        <authorList>
            <person name="Atibalentja N."/>
            <person name="Keating K."/>
            <person name="Fields C.J."/>
        </authorList>
    </citation>
    <scope>NUCLEOTIDE SEQUENCE</scope>
    <source>
        <strain evidence="9">Niue_2</strain>
        <tissue evidence="9">Leaf</tissue>
    </source>
</reference>
<evidence type="ECO:0000256" key="7">
    <source>
        <dbReference type="SAM" id="Phobius"/>
    </source>
</evidence>
<evidence type="ECO:0000313" key="10">
    <source>
        <dbReference type="Proteomes" id="UP000652761"/>
    </source>
</evidence>
<evidence type="ECO:0000256" key="4">
    <source>
        <dbReference type="ARBA" id="ARBA00023136"/>
    </source>
</evidence>
<keyword evidence="5" id="KW-0813">Transport</keyword>
<keyword evidence="5" id="KW-0407">Ion channel</keyword>
<evidence type="ECO:0000256" key="6">
    <source>
        <dbReference type="SAM" id="MobiDB-lite"/>
    </source>
</evidence>
<name>A0A843UK67_COLES</name>
<keyword evidence="2 7" id="KW-0812">Transmembrane</keyword>
<evidence type="ECO:0000256" key="5">
    <source>
        <dbReference type="ARBA" id="ARBA00023303"/>
    </source>
</evidence>
<evidence type="ECO:0000259" key="8">
    <source>
        <dbReference type="Pfam" id="PF00520"/>
    </source>
</evidence>
<dbReference type="GO" id="GO:0005216">
    <property type="term" value="F:monoatomic ion channel activity"/>
    <property type="evidence" value="ECO:0007669"/>
    <property type="project" value="InterPro"/>
</dbReference>
<dbReference type="OrthoDB" id="421226at2759"/>